<reference evidence="2 3" key="1">
    <citation type="submission" date="2024-03" db="EMBL/GenBank/DDBJ databases">
        <title>Novel species of the genus Variovorax.</title>
        <authorList>
            <person name="Liu Q."/>
            <person name="Xin Y.-H."/>
        </authorList>
    </citation>
    <scope>NUCLEOTIDE SEQUENCE [LARGE SCALE GENOMIC DNA]</scope>
    <source>
        <strain evidence="2 3">KACC 18900</strain>
    </source>
</reference>
<protein>
    <submittedName>
        <fullName evidence="2">MaoC family dehydratase N-terminal domain-containing protein</fullName>
    </submittedName>
</protein>
<comment type="caution">
    <text evidence="2">The sequence shown here is derived from an EMBL/GenBank/DDBJ whole genome shotgun (WGS) entry which is preliminary data.</text>
</comment>
<dbReference type="Gene3D" id="3.10.129.10">
    <property type="entry name" value="Hotdog Thioesterase"/>
    <property type="match status" value="2"/>
</dbReference>
<keyword evidence="3" id="KW-1185">Reference proteome</keyword>
<evidence type="ECO:0000259" key="1">
    <source>
        <dbReference type="Pfam" id="PF13452"/>
    </source>
</evidence>
<dbReference type="Pfam" id="PF13452">
    <property type="entry name" value="FAS1_DH_region"/>
    <property type="match status" value="1"/>
</dbReference>
<dbReference type="SUPFAM" id="SSF54637">
    <property type="entry name" value="Thioesterase/thiol ester dehydrase-isomerase"/>
    <property type="match status" value="2"/>
</dbReference>
<accession>A0ABU8WLB7</accession>
<dbReference type="CDD" id="cd03441">
    <property type="entry name" value="R_hydratase_like"/>
    <property type="match status" value="1"/>
</dbReference>
<evidence type="ECO:0000313" key="3">
    <source>
        <dbReference type="Proteomes" id="UP001385892"/>
    </source>
</evidence>
<dbReference type="Proteomes" id="UP001385892">
    <property type="component" value="Unassembled WGS sequence"/>
</dbReference>
<feature type="domain" description="FAS1-like dehydratase" evidence="1">
    <location>
        <begin position="60"/>
        <end position="137"/>
    </location>
</feature>
<organism evidence="2 3">
    <name type="scientific">Variovorax rhizosphaerae</name>
    <dbReference type="NCBI Taxonomy" id="1836200"/>
    <lineage>
        <taxon>Bacteria</taxon>
        <taxon>Pseudomonadati</taxon>
        <taxon>Pseudomonadota</taxon>
        <taxon>Betaproteobacteria</taxon>
        <taxon>Burkholderiales</taxon>
        <taxon>Comamonadaceae</taxon>
        <taxon>Variovorax</taxon>
    </lineage>
</organism>
<dbReference type="EMBL" id="JBBKZT010000007">
    <property type="protein sequence ID" value="MEJ8848199.1"/>
    <property type="molecule type" value="Genomic_DNA"/>
</dbReference>
<name>A0ABU8WLB7_9BURK</name>
<dbReference type="RefSeq" id="WP_340343334.1">
    <property type="nucleotide sequence ID" value="NZ_JBBKZT010000007.1"/>
</dbReference>
<dbReference type="InterPro" id="IPR029069">
    <property type="entry name" value="HotDog_dom_sf"/>
</dbReference>
<sequence length="401" mass="44134">MTIAETTAEPTAETTAVATDAGITKELALGKFTDKMLADMRALIGTELRTESCLNNEYATRLAVMRFCEGIGDDNPLYTDAAYANDGPHGTLVAPPSFIFACLGSVQVGWPGLGGFHAETKMTFGAPIRVGEKITANVVFDGFDGPIADSNFGGRRIKDYLRQEYRNEEGELKATFICSRMRFERGEMQARRESRAIEVPHPWKEAEIAAIEEQILAEKPRGATPRYWDDVQVGEEMDVITKGPLGLTDFIAFIAAGAAPIPRVAAHSVALKRYHKHPKWAFRDPRTHALEPVYSVHYNDYAAQLQGAQIAYDVGIQRTCWQIHSLTNWMGDAGQLLALTGQYRSHVYLGDVVRLGGRVEAKEVDAEGRHIVRLVTWATNQRGQQCMPGTAVVALPTRPAA</sequence>
<proteinExistence type="predicted"/>
<evidence type="ECO:0000313" key="2">
    <source>
        <dbReference type="EMBL" id="MEJ8848199.1"/>
    </source>
</evidence>
<gene>
    <name evidence="2" type="ORF">WKW82_16185</name>
</gene>
<dbReference type="InterPro" id="IPR039569">
    <property type="entry name" value="FAS1-like_DH_region"/>
</dbReference>